<dbReference type="GO" id="GO:0009116">
    <property type="term" value="P:nucleoside metabolic process"/>
    <property type="evidence" value="ECO:0007669"/>
    <property type="project" value="InterPro"/>
</dbReference>
<dbReference type="AlphaFoldDB" id="A0A070A337"/>
<dbReference type="Proteomes" id="UP000260363">
    <property type="component" value="Chromosome"/>
</dbReference>
<dbReference type="KEGG" id="cmm:NC80_02690"/>
<dbReference type="GeneID" id="1245894"/>
<dbReference type="GO" id="GO:0003824">
    <property type="term" value="F:catalytic activity"/>
    <property type="evidence" value="ECO:0007669"/>
    <property type="project" value="InterPro"/>
</dbReference>
<dbReference type="STRING" id="83560.NC80_02690"/>
<proteinExistence type="predicted"/>
<reference evidence="1 2" key="1">
    <citation type="submission" date="2014-02" db="EMBL/GenBank/DDBJ databases">
        <authorList>
            <person name="Chen C."/>
            <person name="Conrad T.A."/>
            <person name="Zhou Z."/>
            <person name="Lai Z."/>
            <person name="Zhong G."/>
        </authorList>
    </citation>
    <scope>NUCLEOTIDE SEQUENCE [LARGE SCALE GENOMIC DNA]</scope>
    <source>
        <strain evidence="1 2">Nigg3-28</strain>
    </source>
</reference>
<dbReference type="KEGG" id="cmx:DNC_02710"/>
<dbReference type="EMBL" id="CP007217">
    <property type="protein sequence ID" value="AJR10610.1"/>
    <property type="molecule type" value="Genomic_DNA"/>
</dbReference>
<evidence type="ECO:0008006" key="3">
    <source>
        <dbReference type="Google" id="ProtNLM"/>
    </source>
</evidence>
<dbReference type="RefSeq" id="WP_010230693.1">
    <property type="nucleotide sequence ID" value="NZ_CP007217.1"/>
</dbReference>
<organism evidence="1 2">
    <name type="scientific">Chlamydia muridarum</name>
    <dbReference type="NCBI Taxonomy" id="83560"/>
    <lineage>
        <taxon>Bacteria</taxon>
        <taxon>Pseudomonadati</taxon>
        <taxon>Chlamydiota</taxon>
        <taxon>Chlamydiia</taxon>
        <taxon>Chlamydiales</taxon>
        <taxon>Chlamydiaceae</taxon>
        <taxon>Chlamydia/Chlamydophila group</taxon>
        <taxon>Chlamydia</taxon>
    </lineage>
</organism>
<dbReference type="InterPro" id="IPR035994">
    <property type="entry name" value="Nucleoside_phosphorylase_sf"/>
</dbReference>
<name>A0A070A337_CHLMR</name>
<dbReference type="Gene3D" id="3.40.50.1580">
    <property type="entry name" value="Nucleoside phosphorylase domain"/>
    <property type="match status" value="1"/>
</dbReference>
<sequence length="209" mass="22947">MFKLLLIFADPVEASETLALFPFSARSEFLYSYSTETALLDVIILKQWGHKGVLQALTPTPIGYDLWLNLGFAGAGNPCIPLLRTYTITSVRKCSDQMSLGEELLVIPVPKLPLAQLTSVTSPYREGFNPHLQLVDMEGFSIAQQAALVSCPCSMIKISSDYTTQQGRSFLQSNKARLSKKLADAFSVLYASFNHKKVDSPQATTTMGS</sequence>
<dbReference type="SUPFAM" id="SSF53167">
    <property type="entry name" value="Purine and uridine phosphorylases"/>
    <property type="match status" value="1"/>
</dbReference>
<evidence type="ECO:0000313" key="1">
    <source>
        <dbReference type="EMBL" id="AJR10610.1"/>
    </source>
</evidence>
<protein>
    <recommendedName>
        <fullName evidence="3">Nucleoside phosphorylase domain-containing protein</fullName>
    </recommendedName>
</protein>
<dbReference type="PATRIC" id="fig|83560.10.peg.548"/>
<dbReference type="KEGG" id="cmg:NC81_02705"/>
<gene>
    <name evidence="1" type="ORF">BD36_02875</name>
</gene>
<evidence type="ECO:0000313" key="2">
    <source>
        <dbReference type="Proteomes" id="UP000260363"/>
    </source>
</evidence>
<accession>A0A070A337</accession>
<dbReference type="OMA" id="NFYQCRD"/>